<evidence type="ECO:0000313" key="2">
    <source>
        <dbReference type="EMBL" id="CZT24343.1"/>
    </source>
</evidence>
<dbReference type="Proteomes" id="UP000225277">
    <property type="component" value="Unassembled WGS sequence"/>
</dbReference>
<dbReference type="EMBL" id="FJUY01000020">
    <property type="protein sequence ID" value="CZT24343.1"/>
    <property type="molecule type" value="Genomic_DNA"/>
</dbReference>
<gene>
    <name evidence="2" type="ORF">RCC_10066</name>
</gene>
<protein>
    <submittedName>
        <fullName evidence="2">Uncharacterized protein</fullName>
    </submittedName>
</protein>
<name>A0A2D3V8L3_9PEZI</name>
<evidence type="ECO:0000313" key="3">
    <source>
        <dbReference type="Proteomes" id="UP000225277"/>
    </source>
</evidence>
<feature type="compositionally biased region" description="Polar residues" evidence="1">
    <location>
        <begin position="52"/>
        <end position="65"/>
    </location>
</feature>
<feature type="region of interest" description="Disordered" evidence="1">
    <location>
        <begin position="48"/>
        <end position="67"/>
    </location>
</feature>
<evidence type="ECO:0000256" key="1">
    <source>
        <dbReference type="SAM" id="MobiDB-lite"/>
    </source>
</evidence>
<keyword evidence="3" id="KW-1185">Reference proteome</keyword>
<proteinExistence type="predicted"/>
<dbReference type="RefSeq" id="XP_023631067.1">
    <property type="nucleotide sequence ID" value="XM_023775299.1"/>
</dbReference>
<dbReference type="GeneID" id="35605117"/>
<accession>A0A2D3V8L3</accession>
<reference evidence="2 3" key="1">
    <citation type="submission" date="2016-03" db="EMBL/GenBank/DDBJ databases">
        <authorList>
            <person name="Ploux O."/>
        </authorList>
    </citation>
    <scope>NUCLEOTIDE SEQUENCE [LARGE SCALE GENOMIC DNA]</scope>
    <source>
        <strain evidence="2 3">URUG2</strain>
    </source>
</reference>
<dbReference type="AlphaFoldDB" id="A0A2D3V8L3"/>
<sequence>MACRDCAEPHAVKLLNQRDQEQGGSIVLHGLGMAQQVRQDMVGIYDEHKGHGQQQIRPGNQMNDENSGRAYKCKLFPSNLILPSTSFLTKSHHATMRATLAAISLLAALTMAFPGIKSRQNDLQSCVEGVGGKEGQSYGQNTGTDNSCERGCILTESAEGRDNTGEACTGYCFPEDQSPAPRLVCRGSSSPDEP</sequence>
<organism evidence="2 3">
    <name type="scientific">Ramularia collo-cygni</name>
    <dbReference type="NCBI Taxonomy" id="112498"/>
    <lineage>
        <taxon>Eukaryota</taxon>
        <taxon>Fungi</taxon>
        <taxon>Dikarya</taxon>
        <taxon>Ascomycota</taxon>
        <taxon>Pezizomycotina</taxon>
        <taxon>Dothideomycetes</taxon>
        <taxon>Dothideomycetidae</taxon>
        <taxon>Mycosphaerellales</taxon>
        <taxon>Mycosphaerellaceae</taxon>
        <taxon>Ramularia</taxon>
    </lineage>
</organism>